<feature type="region of interest" description="Disordered" evidence="4">
    <location>
        <begin position="35"/>
        <end position="54"/>
    </location>
</feature>
<sequence>MKEASPLRQQVSGSVYSSTRDLDVVFEETEQTVYHQFQRPKVSELPSSRRPRAGTMPSFIQTEVNNRPSSSAALLLTIESGRHRSGSLNLPQPSPSSSFWNLRHDAPLSPSSEQLLQNDSDFSIARTMRSLGLQEEEEEEEKEHQNSLFHHQSPPEFHMPSRSLLSGTNRNRSYSVNATAIYENNERLNSNNTPLPFASPLEGFTRQQQNRPRASSMGRADAGRLPPPQIGLWTQPIQQRSSPLVSMREEDALSLGDSELLANIYEPTTTTTITTTTNNTAEKPYLNYSQSTPTLRENSSQLSTRSLWVGNIDHTITVELLTLVFSAFGSIESVRLLVEKECGFVNFYQVEDAVRAKEEVLTRMGGRIGACIVRIGFGKADAAAVTETNVLQPTRALWLGNIPGNTTPTSLQNLFQKYGNIESVRVLSHKNCGFINFESTDSAIAARDALLQNEIAAQGFTSARVGFAKIPPPPPPVTNNKNSTSSSSSSTSSVVNEETTATDTTSLWQNDLVQIMTQFNVPKDICLSYVKDLKVSSVYFDSIRAVPELSANRQFDAARLRDMRKRADSASKGKEEAEAIAQECMQDIAEISSDYIGNTVVQRLFEKCSEDTKTQMLEKIGPHLAAISIHKNGTWATQKMIDLAKTPEQVNLISQYLKPYIPPLLLDQFGNYAVQCCLRLGQQTQFIFDAMVEKVMIISQGRFGARSMRGILESEFISDNQQRFVASSLCQNALALATNANGALLLSWLIESTQIDGRMHVLATRLAPHLAQLCVHKLGSQIIYKLINQTVDEDAQSLLLDALSQESVLSEVLADQVRGLVFIQKVLTLLSSLQKHQLSHQVCKELEKFDSPSHRKLSDLLLESES</sequence>
<dbReference type="Pfam" id="PF00076">
    <property type="entry name" value="RRM_1"/>
    <property type="match status" value="2"/>
</dbReference>
<dbReference type="PROSITE" id="PS50302">
    <property type="entry name" value="PUM"/>
    <property type="match status" value="4"/>
</dbReference>
<evidence type="ECO:0008006" key="9">
    <source>
        <dbReference type="Google" id="ProtNLM"/>
    </source>
</evidence>
<evidence type="ECO:0000256" key="1">
    <source>
        <dbReference type="ARBA" id="ARBA00022737"/>
    </source>
</evidence>
<feature type="repeat" description="Pumilio" evidence="3">
    <location>
        <begin position="619"/>
        <end position="654"/>
    </location>
</feature>
<feature type="repeat" description="Pumilio" evidence="3">
    <location>
        <begin position="765"/>
        <end position="801"/>
    </location>
</feature>
<feature type="repeat" description="Pumilio" evidence="3">
    <location>
        <begin position="583"/>
        <end position="618"/>
    </location>
</feature>
<dbReference type="InterPro" id="IPR052645">
    <property type="entry name" value="Pumilio_domain_protein"/>
</dbReference>
<feature type="domain" description="PUM-HD" evidence="6">
    <location>
        <begin position="521"/>
        <end position="865"/>
    </location>
</feature>
<dbReference type="PROSITE" id="PS50303">
    <property type="entry name" value="PUM_HD"/>
    <property type="match status" value="1"/>
</dbReference>
<reference evidence="7" key="1">
    <citation type="submission" date="2020-12" db="EMBL/GenBank/DDBJ databases">
        <title>Metabolic potential, ecology and presence of endohyphal bacteria is reflected in genomic diversity of Mucoromycotina.</title>
        <authorList>
            <person name="Muszewska A."/>
            <person name="Okrasinska A."/>
            <person name="Steczkiewicz K."/>
            <person name="Drgas O."/>
            <person name="Orlowska M."/>
            <person name="Perlinska-Lenart U."/>
            <person name="Aleksandrzak-Piekarczyk T."/>
            <person name="Szatraj K."/>
            <person name="Zielenkiewicz U."/>
            <person name="Pilsyk S."/>
            <person name="Malc E."/>
            <person name="Mieczkowski P."/>
            <person name="Kruszewska J.S."/>
            <person name="Biernat P."/>
            <person name="Pawlowska J."/>
        </authorList>
    </citation>
    <scope>NUCLEOTIDE SEQUENCE</scope>
    <source>
        <strain evidence="7">WA0000017839</strain>
    </source>
</reference>
<feature type="region of interest" description="Disordered" evidence="4">
    <location>
        <begin position="467"/>
        <end position="501"/>
    </location>
</feature>
<dbReference type="InterPro" id="IPR033133">
    <property type="entry name" value="PUM-HD"/>
</dbReference>
<dbReference type="InterPro" id="IPR011989">
    <property type="entry name" value="ARM-like"/>
</dbReference>
<dbReference type="Pfam" id="PF00806">
    <property type="entry name" value="PUF"/>
    <property type="match status" value="4"/>
</dbReference>
<keyword evidence="2" id="KW-0694">RNA-binding</keyword>
<comment type="caution">
    <text evidence="7">The sequence shown here is derived from an EMBL/GenBank/DDBJ whole genome shotgun (WGS) entry which is preliminary data.</text>
</comment>
<feature type="compositionally biased region" description="Low complexity" evidence="4">
    <location>
        <begin position="478"/>
        <end position="496"/>
    </location>
</feature>
<dbReference type="PANTHER" id="PTHR47093:SF1">
    <property type="entry name" value="PROTEIN JSN1-RELATED"/>
    <property type="match status" value="1"/>
</dbReference>
<proteinExistence type="predicted"/>
<dbReference type="CDD" id="cd00590">
    <property type="entry name" value="RRM_SF"/>
    <property type="match status" value="1"/>
</dbReference>
<dbReference type="InterPro" id="IPR035979">
    <property type="entry name" value="RBD_domain_sf"/>
</dbReference>
<name>A0A8H7RBG0_9FUNG</name>
<dbReference type="InterPro" id="IPR001313">
    <property type="entry name" value="Pumilio_RNA-bd_rpt"/>
</dbReference>
<gene>
    <name evidence="7" type="ORF">INT47_010858</name>
</gene>
<feature type="compositionally biased region" description="Low complexity" evidence="4">
    <location>
        <begin position="86"/>
        <end position="98"/>
    </location>
</feature>
<evidence type="ECO:0000256" key="2">
    <source>
        <dbReference type="PROSITE-ProRule" id="PRU00176"/>
    </source>
</evidence>
<dbReference type="AlphaFoldDB" id="A0A8H7RBG0"/>
<evidence type="ECO:0000313" key="8">
    <source>
        <dbReference type="Proteomes" id="UP000603453"/>
    </source>
</evidence>
<feature type="domain" description="RRM" evidence="5">
    <location>
        <begin position="305"/>
        <end position="380"/>
    </location>
</feature>
<evidence type="ECO:0000313" key="7">
    <source>
        <dbReference type="EMBL" id="KAG2207874.1"/>
    </source>
</evidence>
<evidence type="ECO:0000256" key="3">
    <source>
        <dbReference type="PROSITE-ProRule" id="PRU00317"/>
    </source>
</evidence>
<dbReference type="OrthoDB" id="2017782at2759"/>
<evidence type="ECO:0000256" key="4">
    <source>
        <dbReference type="SAM" id="MobiDB-lite"/>
    </source>
</evidence>
<dbReference type="Gene3D" id="3.30.70.330">
    <property type="match status" value="2"/>
</dbReference>
<dbReference type="PROSITE" id="PS50102">
    <property type="entry name" value="RRM"/>
    <property type="match status" value="2"/>
</dbReference>
<feature type="region of interest" description="Disordered" evidence="4">
    <location>
        <begin position="132"/>
        <end position="156"/>
    </location>
</feature>
<organism evidence="7 8">
    <name type="scientific">Mucor saturninus</name>
    <dbReference type="NCBI Taxonomy" id="64648"/>
    <lineage>
        <taxon>Eukaryota</taxon>
        <taxon>Fungi</taxon>
        <taxon>Fungi incertae sedis</taxon>
        <taxon>Mucoromycota</taxon>
        <taxon>Mucoromycotina</taxon>
        <taxon>Mucoromycetes</taxon>
        <taxon>Mucorales</taxon>
        <taxon>Mucorineae</taxon>
        <taxon>Mucoraceae</taxon>
        <taxon>Mucor</taxon>
    </lineage>
</organism>
<dbReference type="GO" id="GO:0003723">
    <property type="term" value="F:RNA binding"/>
    <property type="evidence" value="ECO:0007669"/>
    <property type="project" value="UniProtKB-UniRule"/>
</dbReference>
<feature type="region of interest" description="Disordered" evidence="4">
    <location>
        <begin position="83"/>
        <end position="117"/>
    </location>
</feature>
<dbReference type="InterPro" id="IPR016024">
    <property type="entry name" value="ARM-type_fold"/>
</dbReference>
<feature type="region of interest" description="Disordered" evidence="4">
    <location>
        <begin position="209"/>
        <end position="232"/>
    </location>
</feature>
<feature type="domain" description="RRM" evidence="5">
    <location>
        <begin position="395"/>
        <end position="470"/>
    </location>
</feature>
<evidence type="ECO:0000259" key="5">
    <source>
        <dbReference type="PROSITE" id="PS50102"/>
    </source>
</evidence>
<dbReference type="SUPFAM" id="SSF48371">
    <property type="entry name" value="ARM repeat"/>
    <property type="match status" value="1"/>
</dbReference>
<dbReference type="GO" id="GO:0000288">
    <property type="term" value="P:nuclear-transcribed mRNA catabolic process, deadenylation-dependent decay"/>
    <property type="evidence" value="ECO:0007669"/>
    <property type="project" value="TreeGrafter"/>
</dbReference>
<protein>
    <recommendedName>
        <fullName evidence="9">ARM repeat-containing protein</fullName>
    </recommendedName>
</protein>
<dbReference type="InterPro" id="IPR000504">
    <property type="entry name" value="RRM_dom"/>
</dbReference>
<dbReference type="SMART" id="SM00025">
    <property type="entry name" value="Pumilio"/>
    <property type="match status" value="5"/>
</dbReference>
<evidence type="ECO:0000259" key="6">
    <source>
        <dbReference type="PROSITE" id="PS50303"/>
    </source>
</evidence>
<dbReference type="Proteomes" id="UP000603453">
    <property type="component" value="Unassembled WGS sequence"/>
</dbReference>
<keyword evidence="1" id="KW-0677">Repeat</keyword>
<dbReference type="InterPro" id="IPR012677">
    <property type="entry name" value="Nucleotide-bd_a/b_plait_sf"/>
</dbReference>
<dbReference type="PANTHER" id="PTHR47093">
    <property type="entry name" value="PROTEIN JSN1-RELATED"/>
    <property type="match status" value="1"/>
</dbReference>
<dbReference type="SMART" id="SM00360">
    <property type="entry name" value="RRM"/>
    <property type="match status" value="2"/>
</dbReference>
<keyword evidence="8" id="KW-1185">Reference proteome</keyword>
<dbReference type="SUPFAM" id="SSF54928">
    <property type="entry name" value="RNA-binding domain, RBD"/>
    <property type="match status" value="2"/>
</dbReference>
<dbReference type="Gene3D" id="1.25.10.10">
    <property type="entry name" value="Leucine-rich Repeat Variant"/>
    <property type="match status" value="1"/>
</dbReference>
<accession>A0A8H7RBG0</accession>
<dbReference type="EMBL" id="JAEPRD010000022">
    <property type="protein sequence ID" value="KAG2207874.1"/>
    <property type="molecule type" value="Genomic_DNA"/>
</dbReference>
<feature type="repeat" description="Pumilio" evidence="3">
    <location>
        <begin position="656"/>
        <end position="693"/>
    </location>
</feature>